<name>A0A6G9Y8J8_9NOCA</name>
<dbReference type="Pfam" id="PF10935">
    <property type="entry name" value="DUF2637"/>
    <property type="match status" value="1"/>
</dbReference>
<feature type="transmembrane region" description="Helical" evidence="1">
    <location>
        <begin position="105"/>
        <end position="123"/>
    </location>
</feature>
<keyword evidence="1" id="KW-0472">Membrane</keyword>
<keyword evidence="3" id="KW-1185">Reference proteome</keyword>
<keyword evidence="1" id="KW-0812">Transmembrane</keyword>
<gene>
    <name evidence="2" type="ORF">F5544_07385</name>
</gene>
<feature type="transmembrane region" description="Helical" evidence="1">
    <location>
        <begin position="46"/>
        <end position="71"/>
    </location>
</feature>
<feature type="transmembrane region" description="Helical" evidence="1">
    <location>
        <begin position="12"/>
        <end position="34"/>
    </location>
</feature>
<organism evidence="2 3">
    <name type="scientific">Nocardia arthritidis</name>
    <dbReference type="NCBI Taxonomy" id="228602"/>
    <lineage>
        <taxon>Bacteria</taxon>
        <taxon>Bacillati</taxon>
        <taxon>Actinomycetota</taxon>
        <taxon>Actinomycetes</taxon>
        <taxon>Mycobacteriales</taxon>
        <taxon>Nocardiaceae</taxon>
        <taxon>Nocardia</taxon>
    </lineage>
</organism>
<evidence type="ECO:0000256" key="1">
    <source>
        <dbReference type="SAM" id="Phobius"/>
    </source>
</evidence>
<evidence type="ECO:0000313" key="2">
    <source>
        <dbReference type="EMBL" id="QIS09383.1"/>
    </source>
</evidence>
<dbReference type="InterPro" id="IPR021235">
    <property type="entry name" value="DUF2637"/>
</dbReference>
<protein>
    <submittedName>
        <fullName evidence="2">DUF2637 domain-containing protein</fullName>
    </submittedName>
</protein>
<evidence type="ECO:0000313" key="3">
    <source>
        <dbReference type="Proteomes" id="UP000503540"/>
    </source>
</evidence>
<feature type="transmembrane region" description="Helical" evidence="1">
    <location>
        <begin position="78"/>
        <end position="99"/>
    </location>
</feature>
<reference evidence="2 3" key="1">
    <citation type="journal article" date="2019" name="ACS Chem. Biol.">
        <title>Identification and Mobilization of a Cryptic Antibiotic Biosynthesis Gene Locus from a Human-Pathogenic Nocardia Isolate.</title>
        <authorList>
            <person name="Herisse M."/>
            <person name="Ishida K."/>
            <person name="Porter J.L."/>
            <person name="Howden B."/>
            <person name="Hertweck C."/>
            <person name="Stinear T.P."/>
            <person name="Pidot S.J."/>
        </authorList>
    </citation>
    <scope>NUCLEOTIDE SEQUENCE [LARGE SCALE GENOMIC DNA]</scope>
    <source>
        <strain evidence="2 3">AUSMDU00012717</strain>
    </source>
</reference>
<dbReference type="AlphaFoldDB" id="A0A6G9Y8J8"/>
<accession>A0A6G9Y8J8</accession>
<dbReference type="EMBL" id="CP046172">
    <property type="protein sequence ID" value="QIS09383.1"/>
    <property type="molecule type" value="Genomic_DNA"/>
</dbReference>
<sequence length="210" mass="21799">MFTAANAMRAARVFAVVTIIGVGVAAFVLSFAALRDLAKLAQVPAEWAWCLPVVIDGTIIQATLGVLVLAHSPERRCWFVRVLAVGAAVSIAGNSLHAVAAGRELPWWISAMVAAIAPISLLVDTHGLAVLVRAAQHNSASIPTGVSTPTELSTESAASVVESVSADPAVEVPARQPVSVPAPKIRPAVVPVRPIRPMRPVQQTLPIAGP</sequence>
<proteinExistence type="predicted"/>
<keyword evidence="1" id="KW-1133">Transmembrane helix</keyword>
<dbReference type="Proteomes" id="UP000503540">
    <property type="component" value="Chromosome"/>
</dbReference>
<dbReference type="RefSeq" id="WP_238847136.1">
    <property type="nucleotide sequence ID" value="NZ_CP046172.1"/>
</dbReference>
<dbReference type="KEGG" id="nah:F5544_07385"/>